<evidence type="ECO:0000313" key="2">
    <source>
        <dbReference type="Proteomes" id="UP000019140"/>
    </source>
</evidence>
<dbReference type="HOGENOM" id="CLU_3341752_0_0_7"/>
<organism evidence="1 2">
    <name type="scientific">Candidatus Entotheonella gemina</name>
    <dbReference type="NCBI Taxonomy" id="1429439"/>
    <lineage>
        <taxon>Bacteria</taxon>
        <taxon>Pseudomonadati</taxon>
        <taxon>Nitrospinota/Tectimicrobiota group</taxon>
        <taxon>Candidatus Tectimicrobiota</taxon>
        <taxon>Candidatus Entotheonellia</taxon>
        <taxon>Candidatus Entotheonellales</taxon>
        <taxon>Candidatus Entotheonellaceae</taxon>
        <taxon>Candidatus Entotheonella</taxon>
    </lineage>
</organism>
<dbReference type="AlphaFoldDB" id="W4LD26"/>
<proteinExistence type="predicted"/>
<protein>
    <submittedName>
        <fullName evidence="1">Uncharacterized protein</fullName>
    </submittedName>
</protein>
<sequence length="37" mass="4132">MSAPSDDFMAVVMPGVCREVLDISNVKVYMLIMSIRL</sequence>
<dbReference type="EMBL" id="AZHX01002246">
    <property type="protein sequence ID" value="ETW95988.1"/>
    <property type="molecule type" value="Genomic_DNA"/>
</dbReference>
<gene>
    <name evidence="1" type="ORF">ETSY2_47270</name>
</gene>
<keyword evidence="2" id="KW-1185">Reference proteome</keyword>
<comment type="caution">
    <text evidence="1">The sequence shown here is derived from an EMBL/GenBank/DDBJ whole genome shotgun (WGS) entry which is preliminary data.</text>
</comment>
<evidence type="ECO:0000313" key="1">
    <source>
        <dbReference type="EMBL" id="ETW95988.1"/>
    </source>
</evidence>
<name>W4LD26_9BACT</name>
<dbReference type="Proteomes" id="UP000019140">
    <property type="component" value="Unassembled WGS sequence"/>
</dbReference>
<reference evidence="1 2" key="1">
    <citation type="journal article" date="2014" name="Nature">
        <title>An environmental bacterial taxon with a large and distinct metabolic repertoire.</title>
        <authorList>
            <person name="Wilson M.C."/>
            <person name="Mori T."/>
            <person name="Ruckert C."/>
            <person name="Uria A.R."/>
            <person name="Helf M.J."/>
            <person name="Takada K."/>
            <person name="Gernert C."/>
            <person name="Steffens U.A."/>
            <person name="Heycke N."/>
            <person name="Schmitt S."/>
            <person name="Rinke C."/>
            <person name="Helfrich E.J."/>
            <person name="Brachmann A.O."/>
            <person name="Gurgui C."/>
            <person name="Wakimoto T."/>
            <person name="Kracht M."/>
            <person name="Crusemann M."/>
            <person name="Hentschel U."/>
            <person name="Abe I."/>
            <person name="Matsunaga S."/>
            <person name="Kalinowski J."/>
            <person name="Takeyama H."/>
            <person name="Piel J."/>
        </authorList>
    </citation>
    <scope>NUCLEOTIDE SEQUENCE [LARGE SCALE GENOMIC DNA]</scope>
    <source>
        <strain evidence="2">TSY2</strain>
    </source>
</reference>
<accession>W4LD26</accession>